<reference evidence="1" key="1">
    <citation type="submission" date="2022-03" db="EMBL/GenBank/DDBJ databases">
        <authorList>
            <person name="Tunstrom K."/>
        </authorList>
    </citation>
    <scope>NUCLEOTIDE SEQUENCE</scope>
</reference>
<gene>
    <name evidence="1" type="ORF">EEDITHA_LOCUS19854</name>
</gene>
<evidence type="ECO:0000313" key="1">
    <source>
        <dbReference type="EMBL" id="CAH2105614.1"/>
    </source>
</evidence>
<comment type="caution">
    <text evidence="1">The sequence shown here is derived from an EMBL/GenBank/DDBJ whole genome shotgun (WGS) entry which is preliminary data.</text>
</comment>
<dbReference type="EMBL" id="CAKOGL010000028">
    <property type="protein sequence ID" value="CAH2105614.1"/>
    <property type="molecule type" value="Genomic_DNA"/>
</dbReference>
<dbReference type="AlphaFoldDB" id="A0AAU9V236"/>
<keyword evidence="2" id="KW-1185">Reference proteome</keyword>
<sequence length="90" mass="10095">MEAVHITALANKKPLKGEELACEILLVKIYNNNGESTPPCGTAAVTFNQFDELSLDVIVCWHPEKYEWKQSTAVDEMLTAREVCQEVCHT</sequence>
<name>A0AAU9V236_EUPED</name>
<organism evidence="1 2">
    <name type="scientific">Euphydryas editha</name>
    <name type="common">Edith's checkerspot</name>
    <dbReference type="NCBI Taxonomy" id="104508"/>
    <lineage>
        <taxon>Eukaryota</taxon>
        <taxon>Metazoa</taxon>
        <taxon>Ecdysozoa</taxon>
        <taxon>Arthropoda</taxon>
        <taxon>Hexapoda</taxon>
        <taxon>Insecta</taxon>
        <taxon>Pterygota</taxon>
        <taxon>Neoptera</taxon>
        <taxon>Endopterygota</taxon>
        <taxon>Lepidoptera</taxon>
        <taxon>Glossata</taxon>
        <taxon>Ditrysia</taxon>
        <taxon>Papilionoidea</taxon>
        <taxon>Nymphalidae</taxon>
        <taxon>Nymphalinae</taxon>
        <taxon>Euphydryas</taxon>
    </lineage>
</organism>
<accession>A0AAU9V236</accession>
<evidence type="ECO:0000313" key="2">
    <source>
        <dbReference type="Proteomes" id="UP001153954"/>
    </source>
</evidence>
<protein>
    <submittedName>
        <fullName evidence="1">Uncharacterized protein</fullName>
    </submittedName>
</protein>
<dbReference type="Proteomes" id="UP001153954">
    <property type="component" value="Unassembled WGS sequence"/>
</dbReference>
<proteinExistence type="predicted"/>